<dbReference type="PROSITE" id="PS51257">
    <property type="entry name" value="PROKAR_LIPOPROTEIN"/>
    <property type="match status" value="1"/>
</dbReference>
<evidence type="ECO:0000313" key="2">
    <source>
        <dbReference type="EMBL" id="KPK70801.1"/>
    </source>
</evidence>
<name>A0A0S8GDT7_UNCW3</name>
<evidence type="ECO:0000313" key="3">
    <source>
        <dbReference type="Proteomes" id="UP000051096"/>
    </source>
</evidence>
<keyword evidence="1" id="KW-0472">Membrane</keyword>
<dbReference type="EMBL" id="LJUO01000080">
    <property type="protein sequence ID" value="KPK70801.1"/>
    <property type="molecule type" value="Genomic_DNA"/>
</dbReference>
<organism evidence="2 3">
    <name type="scientific">candidate division WOR_3 bacterium SM23_60</name>
    <dbReference type="NCBI Taxonomy" id="1703780"/>
    <lineage>
        <taxon>Bacteria</taxon>
        <taxon>Bacteria division WOR-3</taxon>
    </lineage>
</organism>
<protein>
    <recommendedName>
        <fullName evidence="4">Outer membrane protein beta-barrel domain-containing protein</fullName>
    </recommendedName>
</protein>
<dbReference type="Proteomes" id="UP000051096">
    <property type="component" value="Unassembled WGS sequence"/>
</dbReference>
<comment type="caution">
    <text evidence="2">The sequence shown here is derived from an EMBL/GenBank/DDBJ whole genome shotgun (WGS) entry which is preliminary data.</text>
</comment>
<dbReference type="AlphaFoldDB" id="A0A0S8GDT7"/>
<sequence>MFRKIFMYIILTCSTILMGCAFTTFQSPRTTKPGKAVFGLGVGGGVASGEGAAGVIVETNLYMRVGLTQNLDFGLRNITGYGFAGDLKYQFLQNPDVSFDLGVSYIPVGIIDLHRGLLDIEETEQLYVLYPLLLVGSERLHGGLKMTYWVTRYPETRHSGARTYTTLLPGIMVGAAFGKRFKIMPELNFHVVYSDDEEDQGFVTVVGLGFQF</sequence>
<keyword evidence="1" id="KW-1133">Transmembrane helix</keyword>
<proteinExistence type="predicted"/>
<gene>
    <name evidence="2" type="ORF">AMJ87_08275</name>
</gene>
<accession>A0A0S8GDT7</accession>
<evidence type="ECO:0000256" key="1">
    <source>
        <dbReference type="SAM" id="Phobius"/>
    </source>
</evidence>
<evidence type="ECO:0008006" key="4">
    <source>
        <dbReference type="Google" id="ProtNLM"/>
    </source>
</evidence>
<keyword evidence="1" id="KW-0812">Transmembrane</keyword>
<reference evidence="2 3" key="1">
    <citation type="journal article" date="2015" name="Microbiome">
        <title>Genomic resolution of linkages in carbon, nitrogen, and sulfur cycling among widespread estuary sediment bacteria.</title>
        <authorList>
            <person name="Baker B.J."/>
            <person name="Lazar C.S."/>
            <person name="Teske A.P."/>
            <person name="Dick G.J."/>
        </authorList>
    </citation>
    <scope>NUCLEOTIDE SEQUENCE [LARGE SCALE GENOMIC DNA]</scope>
    <source>
        <strain evidence="2">SM23_60</strain>
    </source>
</reference>
<feature type="transmembrane region" description="Helical" evidence="1">
    <location>
        <begin position="6"/>
        <end position="25"/>
    </location>
</feature>